<dbReference type="EMBL" id="NHYE01005639">
    <property type="protein sequence ID" value="PPQ66073.1"/>
    <property type="molecule type" value="Genomic_DNA"/>
</dbReference>
<dbReference type="PANTHER" id="PTHR15492">
    <property type="entry name" value="CYCLIN D1-BINDING PROTEIN 1"/>
    <property type="match status" value="1"/>
</dbReference>
<keyword evidence="4" id="KW-0963">Cytoplasm</keyword>
<dbReference type="Gene3D" id="1.20.1420.10">
    <property type="entry name" value="Talin, central domain"/>
    <property type="match status" value="1"/>
</dbReference>
<dbReference type="GO" id="GO:0005737">
    <property type="term" value="C:cytoplasm"/>
    <property type="evidence" value="ECO:0007669"/>
    <property type="project" value="UniProtKB-SubCell"/>
</dbReference>
<evidence type="ECO:0000256" key="1">
    <source>
        <dbReference type="ARBA" id="ARBA00004123"/>
    </source>
</evidence>
<comment type="similarity">
    <text evidence="3">Belongs to the CCNDBP1 family.</text>
</comment>
<comment type="subcellular location">
    <subcellularLocation>
        <location evidence="2">Cytoplasm</location>
    </subcellularLocation>
    <subcellularLocation>
        <location evidence="1">Nucleus</location>
    </subcellularLocation>
</comment>
<evidence type="ECO:0000256" key="6">
    <source>
        <dbReference type="ARBA" id="ARBA00023306"/>
    </source>
</evidence>
<dbReference type="InterPro" id="IPR026907">
    <property type="entry name" value="GCIP-like"/>
</dbReference>
<evidence type="ECO:0000313" key="10">
    <source>
        <dbReference type="Proteomes" id="UP000284706"/>
    </source>
</evidence>
<dbReference type="Pfam" id="PF13324">
    <property type="entry name" value="GCIP_N"/>
    <property type="match status" value="1"/>
</dbReference>
<dbReference type="STRING" id="231916.A0A409VIK6"/>
<reference evidence="9 10" key="1">
    <citation type="journal article" date="2018" name="Evol. Lett.">
        <title>Horizontal gene cluster transfer increased hallucinogenic mushroom diversity.</title>
        <authorList>
            <person name="Reynolds H.T."/>
            <person name="Vijayakumar V."/>
            <person name="Gluck-Thaler E."/>
            <person name="Korotkin H.B."/>
            <person name="Matheny P.B."/>
            <person name="Slot J.C."/>
        </authorList>
    </citation>
    <scope>NUCLEOTIDE SEQUENCE [LARGE SCALE GENOMIC DNA]</scope>
    <source>
        <strain evidence="9 10">SRW20</strain>
    </source>
</reference>
<evidence type="ECO:0000259" key="8">
    <source>
        <dbReference type="Pfam" id="PF20936"/>
    </source>
</evidence>
<dbReference type="InParanoid" id="A0A409VIK6"/>
<dbReference type="OrthoDB" id="41588at2759"/>
<evidence type="ECO:0008006" key="11">
    <source>
        <dbReference type="Google" id="ProtNLM"/>
    </source>
</evidence>
<dbReference type="Proteomes" id="UP000284706">
    <property type="component" value="Unassembled WGS sequence"/>
</dbReference>
<evidence type="ECO:0000256" key="4">
    <source>
        <dbReference type="ARBA" id="ARBA00022490"/>
    </source>
</evidence>
<evidence type="ECO:0000256" key="5">
    <source>
        <dbReference type="ARBA" id="ARBA00023242"/>
    </source>
</evidence>
<dbReference type="PANTHER" id="PTHR15492:SF1">
    <property type="entry name" value="CYCLIN-D1-BINDING PROTEIN 1"/>
    <property type="match status" value="1"/>
</dbReference>
<dbReference type="Gene3D" id="1.20.1410.10">
    <property type="entry name" value="I/LWEQ domain"/>
    <property type="match status" value="1"/>
</dbReference>
<name>A0A409VIK6_9AGAR</name>
<evidence type="ECO:0000256" key="2">
    <source>
        <dbReference type="ARBA" id="ARBA00004496"/>
    </source>
</evidence>
<organism evidence="9 10">
    <name type="scientific">Gymnopilus dilepis</name>
    <dbReference type="NCBI Taxonomy" id="231916"/>
    <lineage>
        <taxon>Eukaryota</taxon>
        <taxon>Fungi</taxon>
        <taxon>Dikarya</taxon>
        <taxon>Basidiomycota</taxon>
        <taxon>Agaricomycotina</taxon>
        <taxon>Agaricomycetes</taxon>
        <taxon>Agaricomycetidae</taxon>
        <taxon>Agaricales</taxon>
        <taxon>Agaricineae</taxon>
        <taxon>Hymenogastraceae</taxon>
        <taxon>Gymnopilus</taxon>
    </lineage>
</organism>
<dbReference type="InterPro" id="IPR049318">
    <property type="entry name" value="GCIP_C"/>
</dbReference>
<proteinExistence type="inferred from homology"/>
<evidence type="ECO:0000256" key="3">
    <source>
        <dbReference type="ARBA" id="ARBA00008940"/>
    </source>
</evidence>
<dbReference type="Pfam" id="PF20936">
    <property type="entry name" value="GCIP_C"/>
    <property type="match status" value="1"/>
</dbReference>
<protein>
    <recommendedName>
        <fullName evidence="11">Grap2 and cyclin-D-interacting-domain-containing protein</fullName>
    </recommendedName>
</protein>
<evidence type="ECO:0000259" key="7">
    <source>
        <dbReference type="Pfam" id="PF13324"/>
    </source>
</evidence>
<dbReference type="InterPro" id="IPR049317">
    <property type="entry name" value="GCIP-like_N"/>
</dbReference>
<dbReference type="AlphaFoldDB" id="A0A409VIK6"/>
<accession>A0A409VIK6</accession>
<feature type="domain" description="Cyclin-D1-binding protein 1-like C-terminal" evidence="8">
    <location>
        <begin position="203"/>
        <end position="306"/>
    </location>
</feature>
<keyword evidence="10" id="KW-1185">Reference proteome</keyword>
<comment type="caution">
    <text evidence="9">The sequence shown here is derived from an EMBL/GenBank/DDBJ whole genome shotgun (WGS) entry which is preliminary data.</text>
</comment>
<evidence type="ECO:0000313" key="9">
    <source>
        <dbReference type="EMBL" id="PPQ66073.1"/>
    </source>
</evidence>
<dbReference type="GO" id="GO:0005634">
    <property type="term" value="C:nucleus"/>
    <property type="evidence" value="ECO:0007669"/>
    <property type="project" value="UniProtKB-SubCell"/>
</dbReference>
<keyword evidence="6" id="KW-0131">Cell cycle</keyword>
<feature type="domain" description="Cyclin-D1-binding protein 1-like N-terminal" evidence="7">
    <location>
        <begin position="46"/>
        <end position="185"/>
    </location>
</feature>
<keyword evidence="5" id="KW-0539">Nucleus</keyword>
<sequence>MSDEQKATSSLNNLVENCTLALSVLADREEDLTTASFSTLRTDFLSILSIIYAATTKVALSLKPSSPQHKASLVPLKDLNNNVAALVHSIRLMRPKTGATILAEYENIALGVTSAIKSLAQTLLDGDIPEATTEGYLLRTGEVHELIDNVRKPNGLSLDNRDAVRRSWQQGHDSLEDAYQEIQDICKPTYGESEGGKVDEDFDDGWDELGLGPDQKLSPEELDRAEKVSPLVQTMIKLVNLLHKRIIKDFLSSRSNPLDDHSLDKLAILSTRLLAGSDEVISSMYAPQHLPSIKTSLATFWETTKDLRVTILPDTDPNLTEQLEKLSISENDAKIRKWLNACFDQIDKTAAKIIDTLHGEDEGHPP</sequence>
<gene>
    <name evidence="9" type="ORF">CVT26_010815</name>
</gene>